<keyword evidence="9" id="KW-1185">Reference proteome</keyword>
<dbReference type="OrthoDB" id="5694214at2"/>
<comment type="subcellular location">
    <subcellularLocation>
        <location evidence="1">Cell outer membrane</location>
    </subcellularLocation>
</comment>
<keyword evidence="4" id="KW-0472">Membrane</keyword>
<proteinExistence type="inferred from homology"/>
<reference evidence="9" key="1">
    <citation type="submission" date="2016-10" db="EMBL/GenBank/DDBJ databases">
        <authorList>
            <person name="Varghese N."/>
            <person name="Submissions S."/>
        </authorList>
    </citation>
    <scope>NUCLEOTIDE SEQUENCE [LARGE SCALE GENOMIC DNA]</scope>
    <source>
        <strain evidence="9">DSM 19110</strain>
    </source>
</reference>
<keyword evidence="3" id="KW-0732">Signal</keyword>
<evidence type="ECO:0000313" key="8">
    <source>
        <dbReference type="EMBL" id="SDL58677.1"/>
    </source>
</evidence>
<dbReference type="Pfam" id="PF14322">
    <property type="entry name" value="SusD-like_3"/>
    <property type="match status" value="1"/>
</dbReference>
<comment type="similarity">
    <text evidence="2">Belongs to the SusD family.</text>
</comment>
<dbReference type="InterPro" id="IPR033985">
    <property type="entry name" value="SusD-like_N"/>
</dbReference>
<feature type="domain" description="RagB/SusD" evidence="6">
    <location>
        <begin position="335"/>
        <end position="492"/>
    </location>
</feature>
<dbReference type="AlphaFoldDB" id="A0A1G9LAA4"/>
<evidence type="ECO:0000259" key="7">
    <source>
        <dbReference type="Pfam" id="PF14322"/>
    </source>
</evidence>
<organism evidence="8 9">
    <name type="scientific">Pedobacter steynii</name>
    <dbReference type="NCBI Taxonomy" id="430522"/>
    <lineage>
        <taxon>Bacteria</taxon>
        <taxon>Pseudomonadati</taxon>
        <taxon>Bacteroidota</taxon>
        <taxon>Sphingobacteriia</taxon>
        <taxon>Sphingobacteriales</taxon>
        <taxon>Sphingobacteriaceae</taxon>
        <taxon>Pedobacter</taxon>
    </lineage>
</organism>
<dbReference type="GO" id="GO:0009279">
    <property type="term" value="C:cell outer membrane"/>
    <property type="evidence" value="ECO:0007669"/>
    <property type="project" value="UniProtKB-SubCell"/>
</dbReference>
<evidence type="ECO:0000256" key="4">
    <source>
        <dbReference type="ARBA" id="ARBA00023136"/>
    </source>
</evidence>
<gene>
    <name evidence="8" type="ORF">SAMN05421820_101821</name>
</gene>
<evidence type="ECO:0000256" key="1">
    <source>
        <dbReference type="ARBA" id="ARBA00004442"/>
    </source>
</evidence>
<dbReference type="CDD" id="cd08977">
    <property type="entry name" value="SusD"/>
    <property type="match status" value="1"/>
</dbReference>
<dbReference type="PROSITE" id="PS51257">
    <property type="entry name" value="PROKAR_LIPOPROTEIN"/>
    <property type="match status" value="1"/>
</dbReference>
<dbReference type="SUPFAM" id="SSF48452">
    <property type="entry name" value="TPR-like"/>
    <property type="match status" value="1"/>
</dbReference>
<dbReference type="Proteomes" id="UP000183200">
    <property type="component" value="Unassembled WGS sequence"/>
</dbReference>
<feature type="domain" description="SusD-like N-terminal" evidence="7">
    <location>
        <begin position="82"/>
        <end position="226"/>
    </location>
</feature>
<dbReference type="InterPro" id="IPR011990">
    <property type="entry name" value="TPR-like_helical_dom_sf"/>
</dbReference>
<name>A0A1G9LAA4_9SPHI</name>
<evidence type="ECO:0000256" key="2">
    <source>
        <dbReference type="ARBA" id="ARBA00006275"/>
    </source>
</evidence>
<sequence length="492" mass="54345">MIAMKKIYILCILAGFGLSSCKKLLDEKPAGVLTDKNYYLSAADAQAAIIGALSQLQPQGYYQRTAYIMGELSGDCLVPLLTQNQERIDMYKIAYAPANIEINNWWVNSYKLISRTNDILANVPNINMDAVAKNNILGNASFLRGMAYFDLAKSFGDVPLITHPIVGANDPDFSPSRTAADKVYAQAIADLLFAEANCLSEDKISSANKGMVSSGAATAMLARVYLQRGSTTFADPNDNQNALAACNKLISSGTYKLMSKYADVFNWDMKYFPQQTEHIFAVQFGTNNTTTTQNITVRMFTPLAGGGSGSFVANPYVFNTLYTAEDHIRKSWNVANKVTDPKGVVSTVAPWISKYRDPQWVLGSNNSRMNWIVLRFADVLLMQSEAMNNINPADPNKFNGLNAVRDRAGLTASHLSLANTPSASAFIDTLVKDRARELCVEGHRRWDLIRLGRFKQVEKAINDITVQDHQFLLPVPQPERDVNPNLSQNTGY</sequence>
<evidence type="ECO:0000256" key="3">
    <source>
        <dbReference type="ARBA" id="ARBA00022729"/>
    </source>
</evidence>
<evidence type="ECO:0000259" key="6">
    <source>
        <dbReference type="Pfam" id="PF07980"/>
    </source>
</evidence>
<keyword evidence="5" id="KW-0998">Cell outer membrane</keyword>
<accession>A0A1G9LAA4</accession>
<dbReference type="Pfam" id="PF07980">
    <property type="entry name" value="SusD_RagB"/>
    <property type="match status" value="1"/>
</dbReference>
<protein>
    <submittedName>
        <fullName evidence="8">Starch-binding associating with outer membrane</fullName>
    </submittedName>
</protein>
<evidence type="ECO:0000313" key="9">
    <source>
        <dbReference type="Proteomes" id="UP000183200"/>
    </source>
</evidence>
<evidence type="ECO:0000256" key="5">
    <source>
        <dbReference type="ARBA" id="ARBA00023237"/>
    </source>
</evidence>
<dbReference type="EMBL" id="FNGY01000001">
    <property type="protein sequence ID" value="SDL58677.1"/>
    <property type="molecule type" value="Genomic_DNA"/>
</dbReference>
<dbReference type="Gene3D" id="1.25.40.390">
    <property type="match status" value="1"/>
</dbReference>
<dbReference type="InterPro" id="IPR012944">
    <property type="entry name" value="SusD_RagB_dom"/>
</dbReference>